<feature type="compositionally biased region" description="Low complexity" evidence="1">
    <location>
        <begin position="202"/>
        <end position="220"/>
    </location>
</feature>
<feature type="compositionally biased region" description="Low complexity" evidence="1">
    <location>
        <begin position="179"/>
        <end position="191"/>
    </location>
</feature>
<feature type="region of interest" description="Disordered" evidence="1">
    <location>
        <begin position="500"/>
        <end position="522"/>
    </location>
</feature>
<keyword evidence="2" id="KW-0812">Transmembrane</keyword>
<feature type="region of interest" description="Disordered" evidence="1">
    <location>
        <begin position="243"/>
        <end position="381"/>
    </location>
</feature>
<feature type="compositionally biased region" description="Basic residues" evidence="1">
    <location>
        <begin position="298"/>
        <end position="311"/>
    </location>
</feature>
<evidence type="ECO:0000256" key="2">
    <source>
        <dbReference type="SAM" id="Phobius"/>
    </source>
</evidence>
<feature type="compositionally biased region" description="Acidic residues" evidence="1">
    <location>
        <begin position="192"/>
        <end position="201"/>
    </location>
</feature>
<dbReference type="InterPro" id="IPR032675">
    <property type="entry name" value="LRR_dom_sf"/>
</dbReference>
<dbReference type="EMBL" id="JBBJCI010000145">
    <property type="protein sequence ID" value="KAK7242336.1"/>
    <property type="molecule type" value="Genomic_DNA"/>
</dbReference>
<feature type="region of interest" description="Disordered" evidence="1">
    <location>
        <begin position="429"/>
        <end position="448"/>
    </location>
</feature>
<protein>
    <recommendedName>
        <fullName evidence="6">LNR domain-containing protein</fullName>
    </recommendedName>
</protein>
<evidence type="ECO:0000256" key="3">
    <source>
        <dbReference type="SAM" id="SignalP"/>
    </source>
</evidence>
<feature type="signal peptide" evidence="3">
    <location>
        <begin position="1"/>
        <end position="25"/>
    </location>
</feature>
<comment type="caution">
    <text evidence="4">The sequence shown here is derived from an EMBL/GenBank/DDBJ whole genome shotgun (WGS) entry which is preliminary data.</text>
</comment>
<dbReference type="PANTHER" id="PTHR48057">
    <property type="entry name" value="LEUCINE-RICH REPEAT SERINE/THREONINE-PROTEIN KINASE 1"/>
    <property type="match status" value="1"/>
</dbReference>
<organism evidence="4 5">
    <name type="scientific">Aureococcus anophagefferens</name>
    <name type="common">Harmful bloom alga</name>
    <dbReference type="NCBI Taxonomy" id="44056"/>
    <lineage>
        <taxon>Eukaryota</taxon>
        <taxon>Sar</taxon>
        <taxon>Stramenopiles</taxon>
        <taxon>Ochrophyta</taxon>
        <taxon>Pelagophyceae</taxon>
        <taxon>Pelagomonadales</taxon>
        <taxon>Pelagomonadaceae</taxon>
        <taxon>Aureococcus</taxon>
    </lineage>
</organism>
<proteinExistence type="predicted"/>
<feature type="transmembrane region" description="Helical" evidence="2">
    <location>
        <begin position="867"/>
        <end position="890"/>
    </location>
</feature>
<sequence>MSSTSFPIALRAAVALVALLAPGASLRVGRSRVARPATALELYAPRGSPYVQRDADETGRDFDDFPESYEPNPEYEGTCVPGMGRENRPLADLTLETSIAPHAFFEAPFHARWPAHHPSLLSPAERLEAAGRFVDDDDEDLPENKKRRGGGRKKKTAVETVDREAEPAALAEEKDPLFDDSSSKLLDAALGLDDDDDDDADPAAARRGPTRRGLPLLTPPECASMPPTCEGAKLGALEAPRGARAVLDRASRKPSDGDPPPPTLRTNLNSNRITGPIPPEIGQLTALTDLRVPPASRRPARTRATAPRRRRNLGETLIDGPIPTEIGQLSALKDLRKPRLHQDQRPDPDRDRPARALTSLRVPPRPRRPAARDANPRCRRNLGYNKINGPIPPEIGMLALTLCEIPPATLVQNQITGPIPTEIGLLTRAGAPASSPASPMPDAPRDRPSANLYANQIDGPIPPEIGQLTALTDLMYNQIAGPIPAEIGLLYMMLTDLRAPPRPRRPARRATAPRRRRQLEENQITGTFPPALCYVATCQAAGNPNLVAPCGSTGCCGLGDGAACPVMIFGKPYDPETTTSLIIVNNEITGTFPTEIGQLTALYLNDNKIDGPIPTEFGQLSALTSLRVPPASLGYNKITGTFPPALCYVATCQAAGNPDLVAPCGSTGCCDLRDGAVCASETAPKPAPAPTLSSQCSQACEAKFLQKCGGPHYWCERNENWRCFDDLYRGHSMFEGQCEIACTPTAAMIQPTCDASCQGTFPAGSDVPDSSRPLCCSQACEAKFLQKCGGSHYWCERNENWRCFDDLNRGHSMFEGQCEIACTPTADMIQPTCDASCQGTFPAGSDVPDSSRPACTNNGSSNNSGTASLAIIIPVVIAAVLLAAAVLFLVRKRVVAARQHRRESMPTVGGDEAEAEA</sequence>
<accession>A0ABR1G1F6</accession>
<keyword evidence="3" id="KW-0732">Signal</keyword>
<evidence type="ECO:0000313" key="4">
    <source>
        <dbReference type="EMBL" id="KAK7242336.1"/>
    </source>
</evidence>
<feature type="compositionally biased region" description="Polar residues" evidence="1">
    <location>
        <begin position="264"/>
        <end position="273"/>
    </location>
</feature>
<feature type="compositionally biased region" description="Basic and acidic residues" evidence="1">
    <location>
        <begin position="246"/>
        <end position="256"/>
    </location>
</feature>
<keyword evidence="5" id="KW-1185">Reference proteome</keyword>
<dbReference type="Pfam" id="PF00560">
    <property type="entry name" value="LRR_1"/>
    <property type="match status" value="1"/>
</dbReference>
<dbReference type="InterPro" id="IPR052595">
    <property type="entry name" value="LRRC69/RLP"/>
</dbReference>
<feature type="chain" id="PRO_5047521559" description="LNR domain-containing protein" evidence="3">
    <location>
        <begin position="26"/>
        <end position="917"/>
    </location>
</feature>
<dbReference type="InterPro" id="IPR001611">
    <property type="entry name" value="Leu-rich_rpt"/>
</dbReference>
<evidence type="ECO:0008006" key="6">
    <source>
        <dbReference type="Google" id="ProtNLM"/>
    </source>
</evidence>
<keyword evidence="2" id="KW-1133">Transmembrane helix</keyword>
<gene>
    <name evidence="4" type="ORF">SO694_00012043</name>
</gene>
<feature type="compositionally biased region" description="Basic and acidic residues" evidence="1">
    <location>
        <begin position="156"/>
        <end position="177"/>
    </location>
</feature>
<feature type="compositionally biased region" description="Basic residues" evidence="1">
    <location>
        <begin position="501"/>
        <end position="517"/>
    </location>
</feature>
<evidence type="ECO:0000256" key="1">
    <source>
        <dbReference type="SAM" id="MobiDB-lite"/>
    </source>
</evidence>
<feature type="compositionally biased region" description="Basic and acidic residues" evidence="1">
    <location>
        <begin position="333"/>
        <end position="354"/>
    </location>
</feature>
<dbReference type="Gene3D" id="3.80.10.10">
    <property type="entry name" value="Ribonuclease Inhibitor"/>
    <property type="match status" value="3"/>
</dbReference>
<evidence type="ECO:0000313" key="5">
    <source>
        <dbReference type="Proteomes" id="UP001363151"/>
    </source>
</evidence>
<feature type="region of interest" description="Disordered" evidence="1">
    <location>
        <begin position="64"/>
        <end position="83"/>
    </location>
</feature>
<feature type="region of interest" description="Disordered" evidence="1">
    <location>
        <begin position="132"/>
        <end position="224"/>
    </location>
</feature>
<dbReference type="PANTHER" id="PTHR48057:SF7">
    <property type="entry name" value="LEUCINE-RICH REPEAT SERINE_THREONINE-PROTEIN KINASE 1"/>
    <property type="match status" value="1"/>
</dbReference>
<dbReference type="SUPFAM" id="SSF52058">
    <property type="entry name" value="L domain-like"/>
    <property type="match status" value="1"/>
</dbReference>
<reference evidence="4 5" key="1">
    <citation type="submission" date="2024-03" db="EMBL/GenBank/DDBJ databases">
        <title>Aureococcus anophagefferens CCMP1851 and Kratosvirus quantuckense: Draft genome of a second virus-susceptible host strain in the model system.</title>
        <authorList>
            <person name="Chase E."/>
            <person name="Truchon A.R."/>
            <person name="Schepens W."/>
            <person name="Wilhelm S.W."/>
        </authorList>
    </citation>
    <scope>NUCLEOTIDE SEQUENCE [LARGE SCALE GENOMIC DNA]</scope>
    <source>
        <strain evidence="4 5">CCMP1851</strain>
    </source>
</reference>
<keyword evidence="2" id="KW-0472">Membrane</keyword>
<dbReference type="Proteomes" id="UP001363151">
    <property type="component" value="Unassembled WGS sequence"/>
</dbReference>
<name>A0ABR1G1F6_AURAN</name>
<feature type="compositionally biased region" description="Basic residues" evidence="1">
    <location>
        <begin position="145"/>
        <end position="155"/>
    </location>
</feature>